<feature type="domain" description="Calcineurin-like phosphoesterase" evidence="3">
    <location>
        <begin position="9"/>
        <end position="239"/>
    </location>
</feature>
<keyword evidence="2" id="KW-0378">Hydrolase</keyword>
<dbReference type="AlphaFoldDB" id="A0A6A8DET3"/>
<feature type="domain" description="5'-Nucleotidase C-terminal" evidence="4">
    <location>
        <begin position="315"/>
        <end position="485"/>
    </location>
</feature>
<dbReference type="InterPro" id="IPR006146">
    <property type="entry name" value="5'-Nucleotdase_CS"/>
</dbReference>
<dbReference type="InterPro" id="IPR008334">
    <property type="entry name" value="5'-Nucleotdase_C"/>
</dbReference>
<organism evidence="5 6">
    <name type="scientific">Aquibacillus halophilus</name>
    <dbReference type="NCBI Taxonomy" id="930132"/>
    <lineage>
        <taxon>Bacteria</taxon>
        <taxon>Bacillati</taxon>
        <taxon>Bacillota</taxon>
        <taxon>Bacilli</taxon>
        <taxon>Bacillales</taxon>
        <taxon>Bacillaceae</taxon>
        <taxon>Aquibacillus</taxon>
    </lineage>
</organism>
<evidence type="ECO:0000313" key="6">
    <source>
        <dbReference type="Proteomes" id="UP000799092"/>
    </source>
</evidence>
<dbReference type="SUPFAM" id="SSF55816">
    <property type="entry name" value="5'-nucleotidase (syn. UDP-sugar hydrolase), C-terminal domain"/>
    <property type="match status" value="1"/>
</dbReference>
<dbReference type="InterPro" id="IPR004843">
    <property type="entry name" value="Calcineurin-like_PHP"/>
</dbReference>
<dbReference type="GO" id="GO:0000166">
    <property type="term" value="F:nucleotide binding"/>
    <property type="evidence" value="ECO:0007669"/>
    <property type="project" value="UniProtKB-KW"/>
</dbReference>
<dbReference type="Pfam" id="PF00149">
    <property type="entry name" value="Metallophos"/>
    <property type="match status" value="1"/>
</dbReference>
<dbReference type="InterPro" id="IPR006179">
    <property type="entry name" value="5_nucleotidase/apyrase"/>
</dbReference>
<protein>
    <submittedName>
        <fullName evidence="5">Bifunctional metallophosphatase/5'-nucleotidase</fullName>
    </submittedName>
</protein>
<reference evidence="5" key="1">
    <citation type="submission" date="2019-11" db="EMBL/GenBank/DDBJ databases">
        <authorList>
            <person name="Li J."/>
        </authorList>
    </citation>
    <scope>NUCLEOTIDE SEQUENCE</scope>
    <source>
        <strain evidence="5">B6B</strain>
    </source>
</reference>
<dbReference type="Gene3D" id="3.60.21.10">
    <property type="match status" value="1"/>
</dbReference>
<dbReference type="RefSeq" id="WP_153737826.1">
    <property type="nucleotide sequence ID" value="NZ_WJNG01000015.1"/>
</dbReference>
<keyword evidence="2" id="KW-0547">Nucleotide-binding</keyword>
<evidence type="ECO:0000256" key="2">
    <source>
        <dbReference type="RuleBase" id="RU362119"/>
    </source>
</evidence>
<dbReference type="SUPFAM" id="SSF56300">
    <property type="entry name" value="Metallo-dependent phosphatases"/>
    <property type="match status" value="1"/>
</dbReference>
<dbReference type="PANTHER" id="PTHR11575:SF6">
    <property type="entry name" value="2',3'-CYCLIC-NUCLEOTIDE 2'-PHOSPHODIESTERASE_3'-NUCLEOTIDASE"/>
    <property type="match status" value="1"/>
</dbReference>
<accession>A0A6A8DET3</accession>
<dbReference type="PRINTS" id="PR01607">
    <property type="entry name" value="APYRASEFAMLY"/>
</dbReference>
<proteinExistence type="inferred from homology"/>
<dbReference type="GO" id="GO:0046872">
    <property type="term" value="F:metal ion binding"/>
    <property type="evidence" value="ECO:0007669"/>
    <property type="project" value="InterPro"/>
</dbReference>
<dbReference type="Gene3D" id="3.90.780.10">
    <property type="entry name" value="5'-Nucleotidase, C-terminal domain"/>
    <property type="match status" value="1"/>
</dbReference>
<keyword evidence="6" id="KW-1185">Reference proteome</keyword>
<comment type="caution">
    <text evidence="5">The sequence shown here is derived from an EMBL/GenBank/DDBJ whole genome shotgun (WGS) entry which is preliminary data.</text>
</comment>
<dbReference type="Proteomes" id="UP000799092">
    <property type="component" value="Unassembled WGS sequence"/>
</dbReference>
<name>A0A6A8DET3_9BACI</name>
<evidence type="ECO:0000259" key="4">
    <source>
        <dbReference type="Pfam" id="PF02872"/>
    </source>
</evidence>
<dbReference type="PROSITE" id="PS00786">
    <property type="entry name" value="5_NUCLEOTIDASE_2"/>
    <property type="match status" value="1"/>
</dbReference>
<dbReference type="GO" id="GO:0030288">
    <property type="term" value="C:outer membrane-bounded periplasmic space"/>
    <property type="evidence" value="ECO:0007669"/>
    <property type="project" value="TreeGrafter"/>
</dbReference>
<comment type="similarity">
    <text evidence="2">Belongs to the 5'-nucleotidase family.</text>
</comment>
<sequence>MSDNKHISLLVTSDVHGYINPTNYSDHVDRNLGLAKLSTLIKRKRKKENVLLLDNGDLIQGSPLTFYHAKYQSKTPNPMVKVANHLGYVASVLGNHEFNYGQEYLKEVINQSEFPWLSATTVNESDEEPAFGKPYIIHNINEISVAILGITTHYIPNWEDPKHIENLSFNDAFETTKKWVNQIHEIEKPDLLIVSYHGGFERDIHSGEPTEELTGENQGYQMCMEIDGIDVLVTGHQHRSIADKLNGVTIIQPSNNGQLLGQVDIELEKRDKTWAVKEAVPSLIEIDDRVEADKEVVDLIKDYEDATQAWLDKPIGKINGDMTITDSFSIRLQDNPLIEFINKVQMNIANVDISNTSLFNNASPGFKSNVTMRDIVSNYIYPNTLKVIRISGMDIKLALEQSATYFIINVDGEIDVNPAFVEPKPQHYNYDMWEGIEYELNISNPIGERVTHFNYQGKPIDYNQHYDVVMNNYRAGGGGNFRMYQEKPVVKDIPTDMTELIANYILQRETIEATCDYNWKVIK</sequence>
<gene>
    <name evidence="5" type="ORF">GH741_16315</name>
</gene>
<dbReference type="InterPro" id="IPR036907">
    <property type="entry name" value="5'-Nucleotdase_C_sf"/>
</dbReference>
<dbReference type="GO" id="GO:0016788">
    <property type="term" value="F:hydrolase activity, acting on ester bonds"/>
    <property type="evidence" value="ECO:0007669"/>
    <property type="project" value="InterPro"/>
</dbReference>
<keyword evidence="1" id="KW-0732">Signal</keyword>
<evidence type="ECO:0000256" key="1">
    <source>
        <dbReference type="ARBA" id="ARBA00022729"/>
    </source>
</evidence>
<dbReference type="OrthoDB" id="9775118at2"/>
<evidence type="ECO:0000313" key="5">
    <source>
        <dbReference type="EMBL" id="MRH44208.1"/>
    </source>
</evidence>
<dbReference type="Pfam" id="PF02872">
    <property type="entry name" value="5_nucleotid_C"/>
    <property type="match status" value="1"/>
</dbReference>
<dbReference type="InterPro" id="IPR029052">
    <property type="entry name" value="Metallo-depent_PP-like"/>
</dbReference>
<dbReference type="GO" id="GO:0009166">
    <property type="term" value="P:nucleotide catabolic process"/>
    <property type="evidence" value="ECO:0007669"/>
    <property type="project" value="InterPro"/>
</dbReference>
<dbReference type="EMBL" id="WJNG01000015">
    <property type="protein sequence ID" value="MRH44208.1"/>
    <property type="molecule type" value="Genomic_DNA"/>
</dbReference>
<dbReference type="PANTHER" id="PTHR11575">
    <property type="entry name" value="5'-NUCLEOTIDASE-RELATED"/>
    <property type="match status" value="1"/>
</dbReference>
<evidence type="ECO:0000259" key="3">
    <source>
        <dbReference type="Pfam" id="PF00149"/>
    </source>
</evidence>